<evidence type="ECO:0000256" key="4">
    <source>
        <dbReference type="ARBA" id="ARBA00022692"/>
    </source>
</evidence>
<feature type="transmembrane region" description="Helical" evidence="7">
    <location>
        <begin position="72"/>
        <end position="92"/>
    </location>
</feature>
<feature type="transmembrane region" description="Helical" evidence="7">
    <location>
        <begin position="180"/>
        <end position="207"/>
    </location>
</feature>
<keyword evidence="4 7" id="KW-0812">Transmembrane</keyword>
<evidence type="ECO:0000256" key="3">
    <source>
        <dbReference type="ARBA" id="ARBA00022475"/>
    </source>
</evidence>
<dbReference type="Proteomes" id="UP000317078">
    <property type="component" value="Unassembled WGS sequence"/>
</dbReference>
<dbReference type="PANTHER" id="PTHR30151">
    <property type="entry name" value="ALKANE SULFONATE ABC TRANSPORTER-RELATED, MEMBRANE SUBUNIT"/>
    <property type="match status" value="1"/>
</dbReference>
<comment type="subcellular location">
    <subcellularLocation>
        <location evidence="1 7">Cell membrane</location>
        <topology evidence="1 7">Multi-pass membrane protein</topology>
    </subcellularLocation>
</comment>
<proteinExistence type="inferred from homology"/>
<dbReference type="GO" id="GO:0055085">
    <property type="term" value="P:transmembrane transport"/>
    <property type="evidence" value="ECO:0007669"/>
    <property type="project" value="InterPro"/>
</dbReference>
<dbReference type="InterPro" id="IPR000515">
    <property type="entry name" value="MetI-like"/>
</dbReference>
<dbReference type="AlphaFoldDB" id="A0A502GE63"/>
<dbReference type="InterPro" id="IPR035906">
    <property type="entry name" value="MetI-like_sf"/>
</dbReference>
<gene>
    <name evidence="9" type="ORF">EAH89_06265</name>
</gene>
<keyword evidence="5 7" id="KW-1133">Transmembrane helix</keyword>
<evidence type="ECO:0000259" key="8">
    <source>
        <dbReference type="PROSITE" id="PS50928"/>
    </source>
</evidence>
<evidence type="ECO:0000313" key="10">
    <source>
        <dbReference type="Proteomes" id="UP000317078"/>
    </source>
</evidence>
<protein>
    <submittedName>
        <fullName evidence="9">ABC transporter permease</fullName>
    </submittedName>
</protein>
<evidence type="ECO:0000313" key="9">
    <source>
        <dbReference type="EMBL" id="TPG59818.1"/>
    </source>
</evidence>
<evidence type="ECO:0000256" key="5">
    <source>
        <dbReference type="ARBA" id="ARBA00022989"/>
    </source>
</evidence>
<accession>A0A502GE63</accession>
<dbReference type="GO" id="GO:0005886">
    <property type="term" value="C:plasma membrane"/>
    <property type="evidence" value="ECO:0007669"/>
    <property type="project" value="UniProtKB-SubCell"/>
</dbReference>
<dbReference type="Gene3D" id="1.10.3720.10">
    <property type="entry name" value="MetI-like"/>
    <property type="match status" value="1"/>
</dbReference>
<keyword evidence="2 7" id="KW-0813">Transport</keyword>
<evidence type="ECO:0000256" key="7">
    <source>
        <dbReference type="RuleBase" id="RU363032"/>
    </source>
</evidence>
<dbReference type="OrthoDB" id="9786495at2"/>
<feature type="domain" description="ABC transmembrane type-1" evidence="8">
    <location>
        <begin position="65"/>
        <end position="245"/>
    </location>
</feature>
<organism evidence="9 10">
    <name type="scientific">Muricoccus nepalensis</name>
    <dbReference type="NCBI Taxonomy" id="1854500"/>
    <lineage>
        <taxon>Bacteria</taxon>
        <taxon>Pseudomonadati</taxon>
        <taxon>Pseudomonadota</taxon>
        <taxon>Alphaproteobacteria</taxon>
        <taxon>Acetobacterales</taxon>
        <taxon>Roseomonadaceae</taxon>
        <taxon>Muricoccus</taxon>
    </lineage>
</organism>
<dbReference type="CDD" id="cd06261">
    <property type="entry name" value="TM_PBP2"/>
    <property type="match status" value="1"/>
</dbReference>
<keyword evidence="6 7" id="KW-0472">Membrane</keyword>
<feature type="transmembrane region" description="Helical" evidence="7">
    <location>
        <begin position="227"/>
        <end position="248"/>
    </location>
</feature>
<keyword evidence="3" id="KW-1003">Cell membrane</keyword>
<dbReference type="SUPFAM" id="SSF161098">
    <property type="entry name" value="MetI-like"/>
    <property type="match status" value="1"/>
</dbReference>
<dbReference type="PANTHER" id="PTHR30151:SF38">
    <property type="entry name" value="ALIPHATIC SULFONATES TRANSPORT PERMEASE PROTEIN SSUC-RELATED"/>
    <property type="match status" value="1"/>
</dbReference>
<evidence type="ECO:0000256" key="1">
    <source>
        <dbReference type="ARBA" id="ARBA00004651"/>
    </source>
</evidence>
<dbReference type="Pfam" id="PF00528">
    <property type="entry name" value="BPD_transp_1"/>
    <property type="match status" value="1"/>
</dbReference>
<evidence type="ECO:0000256" key="6">
    <source>
        <dbReference type="ARBA" id="ARBA00023136"/>
    </source>
</evidence>
<keyword evidence="10" id="KW-1185">Reference proteome</keyword>
<dbReference type="RefSeq" id="WP_140881914.1">
    <property type="nucleotide sequence ID" value="NZ_RCZP01000003.1"/>
</dbReference>
<comment type="similarity">
    <text evidence="7">Belongs to the binding-protein-dependent transport system permease family.</text>
</comment>
<evidence type="ECO:0000256" key="2">
    <source>
        <dbReference type="ARBA" id="ARBA00022448"/>
    </source>
</evidence>
<sequence length="263" mass="27891">MAGGALAATKGFRPTSGVWLVLALFLLWEVSARTGMVDSPNWPPLSRVVAALVRDTLSGEIPMLVGSTLARMFAGLAAGTLAGIAAGLLFGASTLAQRVLGPTVELIRPIPIPAVIPPLVLFLGLDNGMKITVAAVTAFFPLLTNTAQGLRAVEADQLAMARTFGVPAWRRLFRVTLPAILPYVMAGLRVALALALVTTVVAEMIAGEQGVGHYLVLMQFAGRAEEMYAAVLVLAFLGYALNRGFLWVERRSIAWYFATGRDG</sequence>
<dbReference type="EMBL" id="RCZP01000003">
    <property type="protein sequence ID" value="TPG59818.1"/>
    <property type="molecule type" value="Genomic_DNA"/>
</dbReference>
<name>A0A502GE63_9PROT</name>
<dbReference type="PROSITE" id="PS50928">
    <property type="entry name" value="ABC_TM1"/>
    <property type="match status" value="1"/>
</dbReference>
<reference evidence="9 10" key="1">
    <citation type="journal article" date="2019" name="Environ. Microbiol.">
        <title>Species interactions and distinct microbial communities in high Arctic permafrost affected cryosols are associated with the CH4 and CO2 gas fluxes.</title>
        <authorList>
            <person name="Altshuler I."/>
            <person name="Hamel J."/>
            <person name="Turney S."/>
            <person name="Magnuson E."/>
            <person name="Levesque R."/>
            <person name="Greer C."/>
            <person name="Whyte L.G."/>
        </authorList>
    </citation>
    <scope>NUCLEOTIDE SEQUENCE [LARGE SCALE GENOMIC DNA]</scope>
    <source>
        <strain evidence="9 10">S9.3B</strain>
    </source>
</reference>
<comment type="caution">
    <text evidence="9">The sequence shown here is derived from an EMBL/GenBank/DDBJ whole genome shotgun (WGS) entry which is preliminary data.</text>
</comment>